<dbReference type="PANTHER" id="PTHR22976">
    <property type="entry name" value="BIOTIN SYNTHASE"/>
    <property type="match status" value="1"/>
</dbReference>
<feature type="binding site" evidence="16 17">
    <location>
        <position position="65"/>
    </location>
    <ligand>
        <name>[4Fe-4S] cluster</name>
        <dbReference type="ChEBI" id="CHEBI:49883"/>
        <note>4Fe-4S-S-AdoMet</note>
    </ligand>
</feature>
<evidence type="ECO:0000256" key="3">
    <source>
        <dbReference type="ARBA" id="ARBA00011738"/>
    </source>
</evidence>
<comment type="subunit">
    <text evidence="3 16">Homodimer.</text>
</comment>
<keyword evidence="5 16" id="KW-0004">4Fe-4S</keyword>
<keyword evidence="21" id="KW-1185">Reference proteome</keyword>
<evidence type="ECO:0000256" key="2">
    <source>
        <dbReference type="ARBA" id="ARBA00010765"/>
    </source>
</evidence>
<keyword evidence="11 16" id="KW-0408">Iron</keyword>
<protein>
    <recommendedName>
        <fullName evidence="15 16">Biotin synthase</fullName>
        <ecNumber evidence="4 16">2.8.1.6</ecNumber>
    </recommendedName>
</protein>
<accession>A0A640UH67</accession>
<evidence type="ECO:0000256" key="18">
    <source>
        <dbReference type="SAM" id="MobiDB-lite"/>
    </source>
</evidence>
<evidence type="ECO:0000256" key="5">
    <source>
        <dbReference type="ARBA" id="ARBA00022485"/>
    </source>
</evidence>
<keyword evidence="8 16" id="KW-0001">2Fe-2S</keyword>
<dbReference type="InterPro" id="IPR006638">
    <property type="entry name" value="Elp3/MiaA/NifB-like_rSAM"/>
</dbReference>
<dbReference type="NCBIfam" id="TIGR00433">
    <property type="entry name" value="bioB"/>
    <property type="match status" value="1"/>
</dbReference>
<evidence type="ECO:0000256" key="17">
    <source>
        <dbReference type="PIRSR" id="PIRSR001619-1"/>
    </source>
</evidence>
<comment type="pathway">
    <text evidence="1 16">Cofactor biosynthesis; biotin biosynthesis; biotin from 7,8-diaminononanoate: step 2/2.</text>
</comment>
<evidence type="ECO:0000256" key="15">
    <source>
        <dbReference type="ARBA" id="ARBA00070199"/>
    </source>
</evidence>
<dbReference type="InterPro" id="IPR002684">
    <property type="entry name" value="Biotin_synth/BioAB"/>
</dbReference>
<evidence type="ECO:0000259" key="19">
    <source>
        <dbReference type="PROSITE" id="PS51918"/>
    </source>
</evidence>
<dbReference type="SMART" id="SM00876">
    <property type="entry name" value="BATS"/>
    <property type="match status" value="1"/>
</dbReference>
<dbReference type="SFLD" id="SFLDG01060">
    <property type="entry name" value="BATS_domain_containing"/>
    <property type="match status" value="1"/>
</dbReference>
<dbReference type="InterPro" id="IPR007197">
    <property type="entry name" value="rSAM"/>
</dbReference>
<comment type="similarity">
    <text evidence="2 16">Belongs to the radical SAM superfamily. Biotin synthase family.</text>
</comment>
<dbReference type="GeneID" id="96281287"/>
<dbReference type="UniPathway" id="UPA00078">
    <property type="reaction ID" value="UER00162"/>
</dbReference>
<comment type="caution">
    <text evidence="20">The sequence shown here is derived from an EMBL/GenBank/DDBJ whole genome shotgun (WGS) entry which is preliminary data.</text>
</comment>
<evidence type="ECO:0000256" key="10">
    <source>
        <dbReference type="ARBA" id="ARBA00022756"/>
    </source>
</evidence>
<gene>
    <name evidence="16 20" type="primary">bioB</name>
    <name evidence="20" type="ORF">Stube_00710</name>
</gene>
<dbReference type="InterPro" id="IPR024177">
    <property type="entry name" value="Biotin_synthase"/>
</dbReference>
<comment type="cofactor">
    <cofactor evidence="17">
        <name>[2Fe-2S] cluster</name>
        <dbReference type="ChEBI" id="CHEBI:190135"/>
    </cofactor>
    <text evidence="17">Binds 1 [2Fe-2S] cluster. The cluster is coordinated with 3 cysteines and 1 arginine.</text>
</comment>
<dbReference type="AlphaFoldDB" id="A0A640UH67"/>
<dbReference type="InterPro" id="IPR010722">
    <property type="entry name" value="BATS_dom"/>
</dbReference>
<evidence type="ECO:0000256" key="6">
    <source>
        <dbReference type="ARBA" id="ARBA00022679"/>
    </source>
</evidence>
<dbReference type="SFLD" id="SFLDS00029">
    <property type="entry name" value="Radical_SAM"/>
    <property type="match status" value="1"/>
</dbReference>
<dbReference type="RefSeq" id="WP_159741918.1">
    <property type="nucleotide sequence ID" value="NZ_BLIR01000001.1"/>
</dbReference>
<dbReference type="GO" id="GO:0009102">
    <property type="term" value="P:biotin biosynthetic process"/>
    <property type="evidence" value="ECO:0007669"/>
    <property type="project" value="UniProtKB-UniRule"/>
</dbReference>
<dbReference type="SFLD" id="SFLDG01278">
    <property type="entry name" value="biotin_synthase_like"/>
    <property type="match status" value="1"/>
</dbReference>
<feature type="binding site" evidence="16 17">
    <location>
        <position position="142"/>
    </location>
    <ligand>
        <name>[2Fe-2S] cluster</name>
        <dbReference type="ChEBI" id="CHEBI:190135"/>
    </ligand>
</feature>
<dbReference type="GO" id="GO:0004076">
    <property type="term" value="F:biotin synthase activity"/>
    <property type="evidence" value="ECO:0007669"/>
    <property type="project" value="UniProtKB-UniRule"/>
</dbReference>
<dbReference type="GO" id="GO:0051539">
    <property type="term" value="F:4 iron, 4 sulfur cluster binding"/>
    <property type="evidence" value="ECO:0007669"/>
    <property type="project" value="UniProtKB-KW"/>
</dbReference>
<proteinExistence type="inferred from homology"/>
<dbReference type="PANTHER" id="PTHR22976:SF2">
    <property type="entry name" value="BIOTIN SYNTHASE, MITOCHONDRIAL"/>
    <property type="match status" value="1"/>
</dbReference>
<feature type="region of interest" description="Disordered" evidence="18">
    <location>
        <begin position="323"/>
        <end position="385"/>
    </location>
</feature>
<keyword evidence="10 16" id="KW-0093">Biotin biosynthesis</keyword>
<reference evidence="20 21" key="1">
    <citation type="submission" date="2019-12" db="EMBL/GenBank/DDBJ databases">
        <title>Whole genome shotgun sequence of Streptomyces tubercidicus NBRC 13090.</title>
        <authorList>
            <person name="Ichikawa N."/>
            <person name="Kimura A."/>
            <person name="Kitahashi Y."/>
            <person name="Komaki H."/>
            <person name="Tamura T."/>
        </authorList>
    </citation>
    <scope>NUCLEOTIDE SEQUENCE [LARGE SCALE GENOMIC DNA]</scope>
    <source>
        <strain evidence="20 21">NBRC 13090</strain>
    </source>
</reference>
<dbReference type="PIRSF" id="PIRSF001619">
    <property type="entry name" value="Biotin_synth"/>
    <property type="match status" value="1"/>
</dbReference>
<dbReference type="SUPFAM" id="SSF102114">
    <property type="entry name" value="Radical SAM enzymes"/>
    <property type="match status" value="1"/>
</dbReference>
<evidence type="ECO:0000313" key="20">
    <source>
        <dbReference type="EMBL" id="GFE35398.1"/>
    </source>
</evidence>
<dbReference type="OrthoDB" id="9786826at2"/>
<evidence type="ECO:0000256" key="9">
    <source>
        <dbReference type="ARBA" id="ARBA00022723"/>
    </source>
</evidence>
<comment type="cofactor">
    <cofactor evidence="16">
        <name>[2Fe-2S] cluster</name>
        <dbReference type="ChEBI" id="CHEBI:190135"/>
    </cofactor>
    <text evidence="16">Binds 1 [2Fe-2S] cluster. The cluster is coordinated with 3 cysteines and 1 arginine.</text>
</comment>
<sequence length="385" mass="41205">MDLLNTLVDKGLRRELPTREEALAVLATSDDELLDVVAAAGKVRRQWFGRRVKLNYLVNLKSGLCPEDCSYCSQRLGSKAEILKYTWLKPDDASKAAAAGVAGGAKRVCLVASGRGPTDKDVDRVSETISAIKEQNEGVEVCACLGLLSDGQAGRLREAGADAYNHNLNTSEATYGDICTTHDFSDRVSTVQQAQAAGMSACSGLIAGMGESDADLVDVVYALRELDPDSVPVNFLIPFEGTPLAKEWNLTPQRALRILAMVRFVCPDIEVRLAGGREVHLRSMQPLALHLVNSIFLGDYLTSEGQAGKDDLAMIEDAGFEVEGTDTTTLPEHRRQGCGEGACASEDAGEDADEPAAVAAPSEDTRRDLVSVRRRGAGTELPPNA</sequence>
<dbReference type="FunFam" id="3.20.20.70:FF:000026">
    <property type="entry name" value="Biotin synthase"/>
    <property type="match status" value="1"/>
</dbReference>
<feature type="domain" description="Radical SAM core" evidence="19">
    <location>
        <begin position="47"/>
        <end position="277"/>
    </location>
</feature>
<evidence type="ECO:0000256" key="1">
    <source>
        <dbReference type="ARBA" id="ARBA00004942"/>
    </source>
</evidence>
<comment type="cofactor">
    <cofactor evidence="16 17">
        <name>[4Fe-4S] cluster</name>
        <dbReference type="ChEBI" id="CHEBI:49883"/>
    </cofactor>
    <text evidence="16 17">Binds 1 [4Fe-4S] cluster. The cluster is coordinated with 3 cysteines and an exchangeable S-adenosyl-L-methionine.</text>
</comment>
<feature type="binding site" evidence="16 17">
    <location>
        <position position="69"/>
    </location>
    <ligand>
        <name>[4Fe-4S] cluster</name>
        <dbReference type="ChEBI" id="CHEBI:49883"/>
        <note>4Fe-4S-S-AdoMet</note>
    </ligand>
</feature>
<dbReference type="CDD" id="cd01335">
    <property type="entry name" value="Radical_SAM"/>
    <property type="match status" value="1"/>
</dbReference>
<organism evidence="20 21">
    <name type="scientific">Streptomyces tubercidicus</name>
    <dbReference type="NCBI Taxonomy" id="47759"/>
    <lineage>
        <taxon>Bacteria</taxon>
        <taxon>Bacillati</taxon>
        <taxon>Actinomycetota</taxon>
        <taxon>Actinomycetes</taxon>
        <taxon>Kitasatosporales</taxon>
        <taxon>Streptomycetaceae</taxon>
        <taxon>Streptomyces</taxon>
    </lineage>
</organism>
<dbReference type="GO" id="GO:0005506">
    <property type="term" value="F:iron ion binding"/>
    <property type="evidence" value="ECO:0007669"/>
    <property type="project" value="UniProtKB-UniRule"/>
</dbReference>
<dbReference type="Proteomes" id="UP000431826">
    <property type="component" value="Unassembled WGS sequence"/>
</dbReference>
<dbReference type="PROSITE" id="PS51918">
    <property type="entry name" value="RADICAL_SAM"/>
    <property type="match status" value="1"/>
</dbReference>
<evidence type="ECO:0000256" key="14">
    <source>
        <dbReference type="ARBA" id="ARBA00057568"/>
    </source>
</evidence>
<evidence type="ECO:0000256" key="13">
    <source>
        <dbReference type="ARBA" id="ARBA00051157"/>
    </source>
</evidence>
<dbReference type="Pfam" id="PF06968">
    <property type="entry name" value="BATS"/>
    <property type="match status" value="1"/>
</dbReference>
<dbReference type="EC" id="2.8.1.6" evidence="4 16"/>
<evidence type="ECO:0000256" key="16">
    <source>
        <dbReference type="HAMAP-Rule" id="MF_01694"/>
    </source>
</evidence>
<keyword evidence="12 16" id="KW-0411">Iron-sulfur</keyword>
<dbReference type="InterPro" id="IPR058240">
    <property type="entry name" value="rSAM_sf"/>
</dbReference>
<evidence type="ECO:0000256" key="8">
    <source>
        <dbReference type="ARBA" id="ARBA00022714"/>
    </source>
</evidence>
<feature type="binding site" evidence="16 17">
    <location>
        <position position="72"/>
    </location>
    <ligand>
        <name>[4Fe-4S] cluster</name>
        <dbReference type="ChEBI" id="CHEBI:49883"/>
        <note>4Fe-4S-S-AdoMet</note>
    </ligand>
</feature>
<evidence type="ECO:0000313" key="21">
    <source>
        <dbReference type="Proteomes" id="UP000431826"/>
    </source>
</evidence>
<dbReference type="GO" id="GO:0051537">
    <property type="term" value="F:2 iron, 2 sulfur cluster binding"/>
    <property type="evidence" value="ECO:0007669"/>
    <property type="project" value="UniProtKB-KW"/>
</dbReference>
<dbReference type="SMART" id="SM00729">
    <property type="entry name" value="Elp3"/>
    <property type="match status" value="1"/>
</dbReference>
<keyword evidence="6 16" id="KW-0808">Transferase</keyword>
<dbReference type="EMBL" id="BLIR01000001">
    <property type="protein sequence ID" value="GFE35398.1"/>
    <property type="molecule type" value="Genomic_DNA"/>
</dbReference>
<comment type="catalytic activity">
    <reaction evidence="13 16">
        <text>(4R,5S)-dethiobiotin + (sulfur carrier)-SH + 2 reduced [2Fe-2S]-[ferredoxin] + 2 S-adenosyl-L-methionine = (sulfur carrier)-H + biotin + 2 5'-deoxyadenosine + 2 L-methionine + 2 oxidized [2Fe-2S]-[ferredoxin]</text>
        <dbReference type="Rhea" id="RHEA:22060"/>
        <dbReference type="Rhea" id="RHEA-COMP:10000"/>
        <dbReference type="Rhea" id="RHEA-COMP:10001"/>
        <dbReference type="Rhea" id="RHEA-COMP:14737"/>
        <dbReference type="Rhea" id="RHEA-COMP:14739"/>
        <dbReference type="ChEBI" id="CHEBI:17319"/>
        <dbReference type="ChEBI" id="CHEBI:29917"/>
        <dbReference type="ChEBI" id="CHEBI:33737"/>
        <dbReference type="ChEBI" id="CHEBI:33738"/>
        <dbReference type="ChEBI" id="CHEBI:57586"/>
        <dbReference type="ChEBI" id="CHEBI:57844"/>
        <dbReference type="ChEBI" id="CHEBI:59789"/>
        <dbReference type="ChEBI" id="CHEBI:64428"/>
        <dbReference type="ChEBI" id="CHEBI:149473"/>
        <dbReference type="EC" id="2.8.1.6"/>
    </reaction>
</comment>
<dbReference type="HAMAP" id="MF_01694">
    <property type="entry name" value="BioB"/>
    <property type="match status" value="1"/>
</dbReference>
<dbReference type="InterPro" id="IPR013785">
    <property type="entry name" value="Aldolase_TIM"/>
</dbReference>
<feature type="binding site" evidence="16 17">
    <location>
        <position position="202"/>
    </location>
    <ligand>
        <name>[2Fe-2S] cluster</name>
        <dbReference type="ChEBI" id="CHEBI:190135"/>
    </ligand>
</feature>
<evidence type="ECO:0000256" key="4">
    <source>
        <dbReference type="ARBA" id="ARBA00012236"/>
    </source>
</evidence>
<evidence type="ECO:0000256" key="12">
    <source>
        <dbReference type="ARBA" id="ARBA00023014"/>
    </source>
</evidence>
<name>A0A640UH67_9ACTN</name>
<keyword evidence="9 16" id="KW-0479">Metal-binding</keyword>
<dbReference type="Gene3D" id="3.20.20.70">
    <property type="entry name" value="Aldolase class I"/>
    <property type="match status" value="1"/>
</dbReference>
<comment type="function">
    <text evidence="14 16">Catalyzes the conversion of dethiobiotin (DTB) to biotin by the insertion of a sulfur atom into dethiobiotin via a radical-based mechanism.</text>
</comment>
<feature type="binding site" evidence="16 17">
    <location>
        <position position="109"/>
    </location>
    <ligand>
        <name>[2Fe-2S] cluster</name>
        <dbReference type="ChEBI" id="CHEBI:190135"/>
    </ligand>
</feature>
<evidence type="ECO:0000256" key="11">
    <source>
        <dbReference type="ARBA" id="ARBA00023004"/>
    </source>
</evidence>
<evidence type="ECO:0000256" key="7">
    <source>
        <dbReference type="ARBA" id="ARBA00022691"/>
    </source>
</evidence>
<feature type="binding site" evidence="16 17">
    <location>
        <position position="272"/>
    </location>
    <ligand>
        <name>[2Fe-2S] cluster</name>
        <dbReference type="ChEBI" id="CHEBI:190135"/>
    </ligand>
</feature>
<dbReference type="Pfam" id="PF04055">
    <property type="entry name" value="Radical_SAM"/>
    <property type="match status" value="1"/>
</dbReference>
<keyword evidence="7 16" id="KW-0949">S-adenosyl-L-methionine</keyword>